<evidence type="ECO:0000256" key="1">
    <source>
        <dbReference type="SAM" id="SignalP"/>
    </source>
</evidence>
<feature type="chain" id="PRO_5015119776" description="DUF4148 domain-containing protein" evidence="1">
    <location>
        <begin position="19"/>
        <end position="129"/>
    </location>
</feature>
<gene>
    <name evidence="2" type="ORF">C7I55_02185</name>
</gene>
<accession>A0A2P7QZ17</accession>
<evidence type="ECO:0000313" key="3">
    <source>
        <dbReference type="Proteomes" id="UP000241167"/>
    </source>
</evidence>
<proteinExistence type="predicted"/>
<comment type="caution">
    <text evidence="2">The sequence shown here is derived from an EMBL/GenBank/DDBJ whole genome shotgun (WGS) entry which is preliminary data.</text>
</comment>
<protein>
    <recommendedName>
        <fullName evidence="4">DUF4148 domain-containing protein</fullName>
    </recommendedName>
</protein>
<dbReference type="OrthoDB" id="7451616at2"/>
<keyword evidence="1" id="KW-0732">Signal</keyword>
<dbReference type="RefSeq" id="WP_106511231.1">
    <property type="nucleotide sequence ID" value="NZ_PXYI01000001.1"/>
</dbReference>
<dbReference type="AlphaFoldDB" id="A0A2P7QZ17"/>
<organism evidence="2 3">
    <name type="scientific">Allosphingosinicella deserti</name>
    <dbReference type="NCBI Taxonomy" id="2116704"/>
    <lineage>
        <taxon>Bacteria</taxon>
        <taxon>Pseudomonadati</taxon>
        <taxon>Pseudomonadota</taxon>
        <taxon>Alphaproteobacteria</taxon>
        <taxon>Sphingomonadales</taxon>
        <taxon>Sphingomonadaceae</taxon>
        <taxon>Allosphingosinicella</taxon>
    </lineage>
</organism>
<feature type="signal peptide" evidence="1">
    <location>
        <begin position="1"/>
        <end position="18"/>
    </location>
</feature>
<name>A0A2P7QZ17_9SPHN</name>
<keyword evidence="3" id="KW-1185">Reference proteome</keyword>
<sequence>MRFSVFLCILGLAATAPAAAQIAGRHDYESVGPANPFIGDSSLGAPPLRGELRGIRDGVDRARASGTISRGEARRLNREARQIGRLAGRYGRDGLSGAESRELQARTLALRSAVTRSQQGAAAGPPGGR</sequence>
<evidence type="ECO:0000313" key="2">
    <source>
        <dbReference type="EMBL" id="PSJ43211.1"/>
    </source>
</evidence>
<dbReference type="Proteomes" id="UP000241167">
    <property type="component" value="Unassembled WGS sequence"/>
</dbReference>
<dbReference type="EMBL" id="PXYI01000001">
    <property type="protein sequence ID" value="PSJ43211.1"/>
    <property type="molecule type" value="Genomic_DNA"/>
</dbReference>
<reference evidence="2 3" key="1">
    <citation type="submission" date="2018-03" db="EMBL/GenBank/DDBJ databases">
        <title>The draft genome of Sphingosinicella sp. GL-C-18.</title>
        <authorList>
            <person name="Liu L."/>
            <person name="Li L."/>
            <person name="Liang L."/>
            <person name="Zhang X."/>
            <person name="Wang T."/>
        </authorList>
    </citation>
    <scope>NUCLEOTIDE SEQUENCE [LARGE SCALE GENOMIC DNA]</scope>
    <source>
        <strain evidence="2 3">GL-C-18</strain>
    </source>
</reference>
<evidence type="ECO:0008006" key="4">
    <source>
        <dbReference type="Google" id="ProtNLM"/>
    </source>
</evidence>